<feature type="transmembrane region" description="Helical" evidence="1">
    <location>
        <begin position="289"/>
        <end position="310"/>
    </location>
</feature>
<reference evidence="2 3" key="1">
    <citation type="submission" date="2024-05" db="EMBL/GenBank/DDBJ databases">
        <authorList>
            <person name="Wallberg A."/>
        </authorList>
    </citation>
    <scope>NUCLEOTIDE SEQUENCE [LARGE SCALE GENOMIC DNA]</scope>
</reference>
<proteinExistence type="predicted"/>
<dbReference type="AlphaFoldDB" id="A0AAV2R6R7"/>
<evidence type="ECO:0000256" key="1">
    <source>
        <dbReference type="SAM" id="Phobius"/>
    </source>
</evidence>
<protein>
    <submittedName>
        <fullName evidence="2">Uncharacterized protein</fullName>
    </submittedName>
</protein>
<keyword evidence="3" id="KW-1185">Reference proteome</keyword>
<keyword evidence="1" id="KW-1133">Transmembrane helix</keyword>
<feature type="transmembrane region" description="Helical" evidence="1">
    <location>
        <begin position="426"/>
        <end position="448"/>
    </location>
</feature>
<feature type="non-terminal residue" evidence="2">
    <location>
        <position position="1"/>
    </location>
</feature>
<organism evidence="2 3">
    <name type="scientific">Meganyctiphanes norvegica</name>
    <name type="common">Northern krill</name>
    <name type="synonym">Thysanopoda norvegica</name>
    <dbReference type="NCBI Taxonomy" id="48144"/>
    <lineage>
        <taxon>Eukaryota</taxon>
        <taxon>Metazoa</taxon>
        <taxon>Ecdysozoa</taxon>
        <taxon>Arthropoda</taxon>
        <taxon>Crustacea</taxon>
        <taxon>Multicrustacea</taxon>
        <taxon>Malacostraca</taxon>
        <taxon>Eumalacostraca</taxon>
        <taxon>Eucarida</taxon>
        <taxon>Euphausiacea</taxon>
        <taxon>Euphausiidae</taxon>
        <taxon>Meganyctiphanes</taxon>
    </lineage>
</organism>
<feature type="transmembrane region" description="Helical" evidence="1">
    <location>
        <begin position="634"/>
        <end position="655"/>
    </location>
</feature>
<feature type="transmembrane region" description="Helical" evidence="1">
    <location>
        <begin position="685"/>
        <end position="705"/>
    </location>
</feature>
<feature type="transmembrane region" description="Helical" evidence="1">
    <location>
        <begin position="561"/>
        <end position="582"/>
    </location>
</feature>
<sequence>EMTKKRYKRRYSWPIFLEISSEKVKHATFHLILPETTVHDGNTDEISTRIKVTCQNFIINMKDSLGRAVDKLKYKIQDKLYPVIQFLPVILSLVSLVLTLTDVATDGVSAYRICTTQCRCYYYDGEYFAPRDYCKDGFINGIIPSDYCGAWGMNITEETCGGNNTKVWEVPNMCQCYWQEQSGFTYQDTFGKGHTSPANGNYSRHCKAPGGSCSDMGPNDSNGQIYCSKSLFKDECENLQMWSPPDANQFHLRHYHWCNMAIGFIIGPSILSNLILLIRLLYNSNYKRYIRTAGLAAISNIHWCIAYIALSSMAVFQILPFMCILLKIISTWLIYKKYINESEDSNELKSVTIMINIVFSLTEDIPQLMLQMMFFLRAVQSDDGIVVMHSWLEMTAVLTSCFSLSRNYAQYRIILKPSTSNLITSVTTFITACGRALICGFMGIIIVADPLDAKKMRNSWRILLPVSTACVLQIIYHLVQFCLQLRGNATSQKFFMYKNKTYSSEYIDSDFVHRKKNKRSLGFNLTKIHKKTPDEQPMYKKILVGMRSLLFSATIDGHSHLGLWSGACYATWALWLRLHFLPYGLTMDDKRLSKLIIRSNEAYTGISTAGLTLAMLSYTINTLLVWVHGLHTTMSLVVSVLFLIFPSFLYILVAFKLRTTTDYLSLIGDLVEEEYDALYNDVRDILNPILEVTGLMLLVTSILLLHSTLKAKKIGKEKEKRKTYITQKMKSYILNNEAIKENHSI</sequence>
<feature type="transmembrane region" description="Helical" evidence="1">
    <location>
        <begin position="347"/>
        <end position="365"/>
    </location>
</feature>
<comment type="caution">
    <text evidence="2">The sequence shown here is derived from an EMBL/GenBank/DDBJ whole genome shotgun (WGS) entry which is preliminary data.</text>
</comment>
<feature type="transmembrane region" description="Helical" evidence="1">
    <location>
        <begin position="260"/>
        <end position="282"/>
    </location>
</feature>
<feature type="transmembrane region" description="Helical" evidence="1">
    <location>
        <begin position="385"/>
        <end position="405"/>
    </location>
</feature>
<dbReference type="Proteomes" id="UP001497623">
    <property type="component" value="Unassembled WGS sequence"/>
</dbReference>
<keyword evidence="1" id="KW-0472">Membrane</keyword>
<feature type="transmembrane region" description="Helical" evidence="1">
    <location>
        <begin position="602"/>
        <end position="627"/>
    </location>
</feature>
<accession>A0AAV2R6R7</accession>
<dbReference type="EMBL" id="CAXKWB010015629">
    <property type="protein sequence ID" value="CAL4114154.1"/>
    <property type="molecule type" value="Genomic_DNA"/>
</dbReference>
<gene>
    <name evidence="2" type="ORF">MNOR_LOCUS20328</name>
</gene>
<evidence type="ECO:0000313" key="2">
    <source>
        <dbReference type="EMBL" id="CAL4114154.1"/>
    </source>
</evidence>
<name>A0AAV2R6R7_MEGNR</name>
<feature type="transmembrane region" description="Helical" evidence="1">
    <location>
        <begin position="460"/>
        <end position="479"/>
    </location>
</feature>
<feature type="transmembrane region" description="Helical" evidence="1">
    <location>
        <begin position="316"/>
        <end position="335"/>
    </location>
</feature>
<keyword evidence="1" id="KW-0812">Transmembrane</keyword>
<feature type="transmembrane region" description="Helical" evidence="1">
    <location>
        <begin position="80"/>
        <end position="100"/>
    </location>
</feature>
<evidence type="ECO:0000313" key="3">
    <source>
        <dbReference type="Proteomes" id="UP001497623"/>
    </source>
</evidence>